<accession>A0AAN9RTN2</accession>
<keyword evidence="2" id="KW-1185">Reference proteome</keyword>
<protein>
    <submittedName>
        <fullName evidence="1">Uncharacterized protein</fullName>
    </submittedName>
</protein>
<proteinExistence type="predicted"/>
<organism evidence="1 2">
    <name type="scientific">Psophocarpus tetragonolobus</name>
    <name type="common">Winged bean</name>
    <name type="synonym">Dolichos tetragonolobus</name>
    <dbReference type="NCBI Taxonomy" id="3891"/>
    <lineage>
        <taxon>Eukaryota</taxon>
        <taxon>Viridiplantae</taxon>
        <taxon>Streptophyta</taxon>
        <taxon>Embryophyta</taxon>
        <taxon>Tracheophyta</taxon>
        <taxon>Spermatophyta</taxon>
        <taxon>Magnoliopsida</taxon>
        <taxon>eudicotyledons</taxon>
        <taxon>Gunneridae</taxon>
        <taxon>Pentapetalae</taxon>
        <taxon>rosids</taxon>
        <taxon>fabids</taxon>
        <taxon>Fabales</taxon>
        <taxon>Fabaceae</taxon>
        <taxon>Papilionoideae</taxon>
        <taxon>50 kb inversion clade</taxon>
        <taxon>NPAAA clade</taxon>
        <taxon>indigoferoid/millettioid clade</taxon>
        <taxon>Phaseoleae</taxon>
        <taxon>Psophocarpus</taxon>
    </lineage>
</organism>
<reference evidence="1 2" key="1">
    <citation type="submission" date="2024-01" db="EMBL/GenBank/DDBJ databases">
        <title>The genomes of 5 underutilized Papilionoideae crops provide insights into root nodulation and disease resistanc.</title>
        <authorList>
            <person name="Jiang F."/>
        </authorList>
    </citation>
    <scope>NUCLEOTIDE SEQUENCE [LARGE SCALE GENOMIC DNA]</scope>
    <source>
        <strain evidence="1">DUOXIRENSHENG_FW03</strain>
        <tissue evidence="1">Leaves</tissue>
    </source>
</reference>
<dbReference type="AlphaFoldDB" id="A0AAN9RTN2"/>
<comment type="caution">
    <text evidence="1">The sequence shown here is derived from an EMBL/GenBank/DDBJ whole genome shotgun (WGS) entry which is preliminary data.</text>
</comment>
<sequence length="67" mass="7814">MLLYVKLIYDRVCILSSAPELIIIVYKMYEVYGLTRAKHGSYYIEDHAYTVFSTETHLQDLAKRGIP</sequence>
<gene>
    <name evidence="1" type="ORF">VNO78_28650</name>
</gene>
<dbReference type="Proteomes" id="UP001386955">
    <property type="component" value="Unassembled WGS sequence"/>
</dbReference>
<evidence type="ECO:0000313" key="2">
    <source>
        <dbReference type="Proteomes" id="UP001386955"/>
    </source>
</evidence>
<dbReference type="EMBL" id="JAYMYS010000008">
    <property type="protein sequence ID" value="KAK7382985.1"/>
    <property type="molecule type" value="Genomic_DNA"/>
</dbReference>
<evidence type="ECO:0000313" key="1">
    <source>
        <dbReference type="EMBL" id="KAK7382985.1"/>
    </source>
</evidence>
<name>A0AAN9RTN2_PSOTE</name>